<dbReference type="PANTHER" id="PTHR11740">
    <property type="entry name" value="CASEIN KINASE II SUBUNIT BETA"/>
    <property type="match status" value="1"/>
</dbReference>
<sequence>MFTTDGETSASGDTSTDVDERTWIAWFCSLKGNEFYCEIEEDFIQDDFNLSGLSNLVPYYHYALDVILDVEVQDVLSEQQSELIESAAEMLYGLIHARYILTTRGMIDMMEKYKHAHFGRCPRYLCNNQPCLPTGTSDVFRTATVKLFCPNCQDLYFPRSKYQGNVDGAYFGTTFPHLFLMTYSHLKHRKNCTTYTPRIFGFKVSMFSKAASLK</sequence>
<reference evidence="3" key="1">
    <citation type="submission" date="2021-01" db="EMBL/GenBank/DDBJ databases">
        <authorList>
            <person name="Corre E."/>
            <person name="Pelletier E."/>
            <person name="Niang G."/>
            <person name="Scheremetjew M."/>
            <person name="Finn R."/>
            <person name="Kale V."/>
            <person name="Holt S."/>
            <person name="Cochrane G."/>
            <person name="Meng A."/>
            <person name="Brown T."/>
            <person name="Cohen L."/>
        </authorList>
    </citation>
    <scope>NUCLEOTIDE SEQUENCE</scope>
    <source>
        <strain evidence="3">Clade-D-RCC1621</strain>
    </source>
</reference>
<protein>
    <recommendedName>
        <fullName evidence="2">Casein kinase II subunit beta</fullName>
        <shortName evidence="2">CK II beta</shortName>
    </recommendedName>
</protein>
<proteinExistence type="inferred from homology"/>
<gene>
    <name evidence="3" type="ORF">OMED0930_LOCUS585</name>
</gene>
<dbReference type="InterPro" id="IPR016149">
    <property type="entry name" value="Casein_kin_II_reg-sub_N"/>
</dbReference>
<dbReference type="PANTHER" id="PTHR11740:SF0">
    <property type="entry name" value="CASEIN KINASE II SUBUNIT BETA"/>
    <property type="match status" value="1"/>
</dbReference>
<comment type="function">
    <text evidence="2">Plays a complex role in regulating the basal catalytic activity of the alpha subunit.</text>
</comment>
<dbReference type="GO" id="GO:0019887">
    <property type="term" value="F:protein kinase regulator activity"/>
    <property type="evidence" value="ECO:0007669"/>
    <property type="project" value="InterPro"/>
</dbReference>
<dbReference type="FunFam" id="2.20.25.20:FF:000001">
    <property type="entry name" value="Casein kinase II subunit beta"/>
    <property type="match status" value="1"/>
</dbReference>
<evidence type="ECO:0000256" key="1">
    <source>
        <dbReference type="ARBA" id="ARBA00006941"/>
    </source>
</evidence>
<dbReference type="AlphaFoldDB" id="A0A7S0Z730"/>
<dbReference type="GO" id="GO:0005956">
    <property type="term" value="C:protein kinase CK2 complex"/>
    <property type="evidence" value="ECO:0007669"/>
    <property type="project" value="UniProtKB-UniRule"/>
</dbReference>
<comment type="similarity">
    <text evidence="1 2">Belongs to the casein kinase 2 subunit beta family.</text>
</comment>
<name>A0A7S0Z730_9CHLO</name>
<evidence type="ECO:0000313" key="3">
    <source>
        <dbReference type="EMBL" id="CAD8809492.1"/>
    </source>
</evidence>
<dbReference type="Gene3D" id="2.20.25.20">
    <property type="match status" value="1"/>
</dbReference>
<dbReference type="InterPro" id="IPR000704">
    <property type="entry name" value="Casein_kinase_II_reg-sub"/>
</dbReference>
<dbReference type="SUPFAM" id="SSF57798">
    <property type="entry name" value="Casein kinase II beta subunit"/>
    <property type="match status" value="1"/>
</dbReference>
<organism evidence="3">
    <name type="scientific">Ostreococcus mediterraneus</name>
    <dbReference type="NCBI Taxonomy" id="1486918"/>
    <lineage>
        <taxon>Eukaryota</taxon>
        <taxon>Viridiplantae</taxon>
        <taxon>Chlorophyta</taxon>
        <taxon>Mamiellophyceae</taxon>
        <taxon>Mamiellales</taxon>
        <taxon>Bathycoccaceae</taxon>
        <taxon>Ostreococcus</taxon>
    </lineage>
</organism>
<dbReference type="Gene3D" id="1.10.1820.10">
    <property type="entry name" value="protein kinase ck2 holoenzyme, chain C, domain 1"/>
    <property type="match status" value="1"/>
</dbReference>
<comment type="subunit">
    <text evidence="2">Tetramer of two alpha and two beta subunits.</text>
</comment>
<dbReference type="FunFam" id="1.10.1820.10:FF:000005">
    <property type="entry name" value="Casein kinase II subunit beta"/>
    <property type="match status" value="1"/>
</dbReference>
<accession>A0A7S0Z730</accession>
<dbReference type="InterPro" id="IPR035991">
    <property type="entry name" value="Casein_kinase_II_beta-like"/>
</dbReference>
<dbReference type="SMART" id="SM01085">
    <property type="entry name" value="CK_II_beta"/>
    <property type="match status" value="1"/>
</dbReference>
<evidence type="ECO:0000256" key="2">
    <source>
        <dbReference type="RuleBase" id="RU361268"/>
    </source>
</evidence>
<dbReference type="Pfam" id="PF01214">
    <property type="entry name" value="CK_II_beta"/>
    <property type="match status" value="1"/>
</dbReference>
<dbReference type="PRINTS" id="PR00472">
    <property type="entry name" value="CASNKINASEII"/>
</dbReference>
<dbReference type="GO" id="GO:0005737">
    <property type="term" value="C:cytoplasm"/>
    <property type="evidence" value="ECO:0007669"/>
    <property type="project" value="TreeGrafter"/>
</dbReference>
<dbReference type="EMBL" id="HBFO01000835">
    <property type="protein sequence ID" value="CAD8809492.1"/>
    <property type="molecule type" value="Transcribed_RNA"/>
</dbReference>